<sequence>MLRMLLPYVLIISVLGTYNSAELVHDHKWKDVLPYLNIKNFQETRSSVFATTNNTICAQHFQVYMDQITTSYWAMLMFDSSTKFPESVLMGQSVFLGNFDECIEVEHVNTGVGVFSGQHCLAEFRQKPDSVPTLSPQNLPHVESLRIRAPNVRGNGRAVSFDSSDLSLTLSYCIPSTCSAKDFEGIFNSYLQDRNLPVMASVAEEYCQTNEGKSLATEDWITVGILAAFLLLIVSNTAYDLIGKGQKKELLLAFSVYSNGKKLLSTKSSGDTLQAVHGIRFITICWVIWGHRYMADMAVPSINLGIAVDFIKDPGRLYITNPTVSVDTFFVLSGLLVAYIFLKQMKHKTSGFNIPMFYVHRYIRLTPPYAIVILITATVYRYVGSGPLLPASANQMAEECQSNWWTNILYINNYFDINRMCLGHSWYLSVDMQLFLLSPIVLYPLWKWPRNWNILLLGILAIAGVVSPFTISYVNKLSPNLIYGNAHLDRLKQDELYYTTYSRFGPWVIGVAVGYLVYEAKRKKLKLSLIQITAAWILSTVAMLASLNGIYSFYQPDADKTILESAFYNGLFRTVWAFGVGVTIFMCVTGYGGPANTLLSWKVLIPLSRLTYCVYLIHISYQSVKSVSARTPIYIADLTELPTFLSDVIISVILAVILSLGIEAPAMNLEKHLLGRGRKTKQNNTEEASPQKQEGSDKAYTNKLTEESVALEEGSHNITEVVVKDPREDSVGHQIKE</sequence>
<comment type="caution">
    <text evidence="5">The sequence shown here is derived from an EMBL/GenBank/DDBJ whole genome shotgun (WGS) entry which is preliminary data.</text>
</comment>
<reference evidence="5 6" key="1">
    <citation type="submission" date="2017-12" db="EMBL/GenBank/DDBJ databases">
        <title>Hemimetabolous genomes reveal molecular basis of termite eusociality.</title>
        <authorList>
            <person name="Harrison M.C."/>
            <person name="Jongepier E."/>
            <person name="Robertson H.M."/>
            <person name="Arning N."/>
            <person name="Bitard-Feildel T."/>
            <person name="Chao H."/>
            <person name="Childers C.P."/>
            <person name="Dinh H."/>
            <person name="Doddapaneni H."/>
            <person name="Dugan S."/>
            <person name="Gowin J."/>
            <person name="Greiner C."/>
            <person name="Han Y."/>
            <person name="Hu H."/>
            <person name="Hughes D.S.T."/>
            <person name="Huylmans A.-K."/>
            <person name="Kemena C."/>
            <person name="Kremer L.P.M."/>
            <person name="Lee S.L."/>
            <person name="Lopez-Ezquerra A."/>
            <person name="Mallet L."/>
            <person name="Monroy-Kuhn J.M."/>
            <person name="Moser A."/>
            <person name="Murali S.C."/>
            <person name="Muzny D.M."/>
            <person name="Otani S."/>
            <person name="Piulachs M.-D."/>
            <person name="Poelchau M."/>
            <person name="Qu J."/>
            <person name="Schaub F."/>
            <person name="Wada-Katsumata A."/>
            <person name="Worley K.C."/>
            <person name="Xie Q."/>
            <person name="Ylla G."/>
            <person name="Poulsen M."/>
            <person name="Gibbs R.A."/>
            <person name="Schal C."/>
            <person name="Richards S."/>
            <person name="Belles X."/>
            <person name="Korb J."/>
            <person name="Bornberg-Bauer E."/>
        </authorList>
    </citation>
    <scope>NUCLEOTIDE SEQUENCE [LARGE SCALE GENOMIC DNA]</scope>
    <source>
        <tissue evidence="5">Whole body</tissue>
    </source>
</reference>
<keyword evidence="2" id="KW-0812">Transmembrane</keyword>
<feature type="transmembrane region" description="Helical" evidence="2">
    <location>
        <begin position="324"/>
        <end position="342"/>
    </location>
</feature>
<name>A0A2J7PZF1_9NEOP</name>
<evidence type="ECO:0000313" key="6">
    <source>
        <dbReference type="Proteomes" id="UP000235965"/>
    </source>
</evidence>
<evidence type="ECO:0000256" key="3">
    <source>
        <dbReference type="SAM" id="SignalP"/>
    </source>
</evidence>
<protein>
    <recommendedName>
        <fullName evidence="4">Nose resistant-to-fluoxetine protein N-terminal domain-containing protein</fullName>
    </recommendedName>
</protein>
<feature type="signal peptide" evidence="3">
    <location>
        <begin position="1"/>
        <end position="16"/>
    </location>
</feature>
<dbReference type="Proteomes" id="UP000235965">
    <property type="component" value="Unassembled WGS sequence"/>
</dbReference>
<dbReference type="InterPro" id="IPR052728">
    <property type="entry name" value="O2_lipid_transport_reg"/>
</dbReference>
<dbReference type="PANTHER" id="PTHR11161:SF0">
    <property type="entry name" value="O-ACYLTRANSFERASE LIKE PROTEIN"/>
    <property type="match status" value="1"/>
</dbReference>
<keyword evidence="2" id="KW-0472">Membrane</keyword>
<dbReference type="Pfam" id="PF01757">
    <property type="entry name" value="Acyl_transf_3"/>
    <property type="match status" value="1"/>
</dbReference>
<evidence type="ECO:0000313" key="5">
    <source>
        <dbReference type="EMBL" id="PNF21711.1"/>
    </source>
</evidence>
<feature type="transmembrane region" description="Helical" evidence="2">
    <location>
        <begin position="362"/>
        <end position="383"/>
    </location>
</feature>
<keyword evidence="6" id="KW-1185">Reference proteome</keyword>
<feature type="transmembrane region" description="Helical" evidence="2">
    <location>
        <begin position="220"/>
        <end position="242"/>
    </location>
</feature>
<dbReference type="InterPro" id="IPR006621">
    <property type="entry name" value="Nose-resist-to-fluoxetine_N"/>
</dbReference>
<feature type="transmembrane region" description="Helical" evidence="2">
    <location>
        <begin position="603"/>
        <end position="621"/>
    </location>
</feature>
<feature type="compositionally biased region" description="Polar residues" evidence="1">
    <location>
        <begin position="682"/>
        <end position="693"/>
    </location>
</feature>
<feature type="transmembrane region" description="Helical" evidence="2">
    <location>
        <begin position="641"/>
        <end position="662"/>
    </location>
</feature>
<feature type="transmembrane region" description="Helical" evidence="2">
    <location>
        <begin position="500"/>
        <end position="518"/>
    </location>
</feature>
<feature type="compositionally biased region" description="Basic and acidic residues" evidence="1">
    <location>
        <begin position="722"/>
        <end position="737"/>
    </location>
</feature>
<feature type="transmembrane region" description="Helical" evidence="2">
    <location>
        <begin position="530"/>
        <end position="551"/>
    </location>
</feature>
<dbReference type="PANTHER" id="PTHR11161">
    <property type="entry name" value="O-ACYLTRANSFERASE"/>
    <property type="match status" value="1"/>
</dbReference>
<dbReference type="SMART" id="SM00703">
    <property type="entry name" value="NRF"/>
    <property type="match status" value="1"/>
</dbReference>
<feature type="transmembrane region" description="Helical" evidence="2">
    <location>
        <begin position="272"/>
        <end position="289"/>
    </location>
</feature>
<dbReference type="FunCoup" id="A0A2J7PZF1">
    <property type="interactions" value="6"/>
</dbReference>
<proteinExistence type="predicted"/>
<keyword evidence="2" id="KW-1133">Transmembrane helix</keyword>
<keyword evidence="3" id="KW-0732">Signal</keyword>
<accession>A0A2J7PZF1</accession>
<dbReference type="AlphaFoldDB" id="A0A2J7PZF1"/>
<dbReference type="InParanoid" id="A0A2J7PZF1"/>
<feature type="transmembrane region" description="Helical" evidence="2">
    <location>
        <begin position="453"/>
        <end position="474"/>
    </location>
</feature>
<feature type="domain" description="Nose resistant-to-fluoxetine protein N-terminal" evidence="4">
    <location>
        <begin position="54"/>
        <end position="209"/>
    </location>
</feature>
<dbReference type="OrthoDB" id="118951at2759"/>
<dbReference type="EMBL" id="NEVH01020335">
    <property type="protein sequence ID" value="PNF21711.1"/>
    <property type="molecule type" value="Genomic_DNA"/>
</dbReference>
<dbReference type="InterPro" id="IPR002656">
    <property type="entry name" value="Acyl_transf_3_dom"/>
</dbReference>
<dbReference type="Pfam" id="PF20146">
    <property type="entry name" value="NRF"/>
    <property type="match status" value="1"/>
</dbReference>
<feature type="transmembrane region" description="Helical" evidence="2">
    <location>
        <begin position="571"/>
        <end position="591"/>
    </location>
</feature>
<evidence type="ECO:0000259" key="4">
    <source>
        <dbReference type="SMART" id="SM00703"/>
    </source>
</evidence>
<gene>
    <name evidence="5" type="ORF">B7P43_G10358</name>
</gene>
<feature type="region of interest" description="Disordered" evidence="1">
    <location>
        <begin position="675"/>
        <end position="737"/>
    </location>
</feature>
<evidence type="ECO:0000256" key="1">
    <source>
        <dbReference type="SAM" id="MobiDB-lite"/>
    </source>
</evidence>
<feature type="transmembrane region" description="Helical" evidence="2">
    <location>
        <begin position="426"/>
        <end position="446"/>
    </location>
</feature>
<feature type="chain" id="PRO_5014337271" description="Nose resistant-to-fluoxetine protein N-terminal domain-containing protein" evidence="3">
    <location>
        <begin position="17"/>
        <end position="737"/>
    </location>
</feature>
<evidence type="ECO:0000256" key="2">
    <source>
        <dbReference type="SAM" id="Phobius"/>
    </source>
</evidence>
<dbReference type="GO" id="GO:0016747">
    <property type="term" value="F:acyltransferase activity, transferring groups other than amino-acyl groups"/>
    <property type="evidence" value="ECO:0007669"/>
    <property type="project" value="InterPro"/>
</dbReference>
<organism evidence="5 6">
    <name type="scientific">Cryptotermes secundus</name>
    <dbReference type="NCBI Taxonomy" id="105785"/>
    <lineage>
        <taxon>Eukaryota</taxon>
        <taxon>Metazoa</taxon>
        <taxon>Ecdysozoa</taxon>
        <taxon>Arthropoda</taxon>
        <taxon>Hexapoda</taxon>
        <taxon>Insecta</taxon>
        <taxon>Pterygota</taxon>
        <taxon>Neoptera</taxon>
        <taxon>Polyneoptera</taxon>
        <taxon>Dictyoptera</taxon>
        <taxon>Blattodea</taxon>
        <taxon>Blattoidea</taxon>
        <taxon>Termitoidae</taxon>
        <taxon>Kalotermitidae</taxon>
        <taxon>Cryptotermitinae</taxon>
        <taxon>Cryptotermes</taxon>
    </lineage>
</organism>